<evidence type="ECO:0000259" key="7">
    <source>
        <dbReference type="PROSITE" id="PS51736"/>
    </source>
</evidence>
<dbReference type="Pfam" id="PF00239">
    <property type="entry name" value="Resolvase"/>
    <property type="match status" value="1"/>
</dbReference>
<proteinExistence type="predicted"/>
<keyword evidence="2" id="KW-0238">DNA-binding</keyword>
<dbReference type="AlphaFoldDB" id="A0A501XH28"/>
<dbReference type="InterPro" id="IPR038109">
    <property type="entry name" value="DNA_bind_recomb_sf"/>
</dbReference>
<dbReference type="OrthoDB" id="7277848at2"/>
<evidence type="ECO:0000256" key="6">
    <source>
        <dbReference type="SAM" id="Coils"/>
    </source>
</evidence>
<evidence type="ECO:0000313" key="10">
    <source>
        <dbReference type="Proteomes" id="UP000319897"/>
    </source>
</evidence>
<keyword evidence="6" id="KW-0175">Coiled coil</keyword>
<keyword evidence="1" id="KW-0229">DNA integration</keyword>
<feature type="domain" description="Recombinase" evidence="8">
    <location>
        <begin position="171"/>
        <end position="282"/>
    </location>
</feature>
<dbReference type="InterPro" id="IPR050639">
    <property type="entry name" value="SSR_resolvase"/>
</dbReference>
<dbReference type="InterPro" id="IPR006118">
    <property type="entry name" value="Recombinase_CS"/>
</dbReference>
<sequence length="518" mass="59122">MASTGAKRKVPVPEGSRRAVLYARVSSKEQEREGFSIPAQTKLLQEYASVNDIQVVAEYVDVETAKQSGRSSFGEMLRYLRKHPGVRTLLVEKTDRLYRNLKDWVTVDELDVEIHFAKEGVVLSRDSRSSEKFMHGIKVLMAKNYIDNLSEETRKGMLEKAEQGLWPTFAPIGYLNTVGNDGKKIITVDPQLGPTVQSLFQWYASGHYSLKEVSARARKAGLVYRKSGAPIGVSTVHKILRNRIYTGKFEWLGNLYKGSHQALVSEDLWGEVQDVLDGRNAANIRANAHDFPFTGLITCGHCGCALVGEIKKKKYIYYHCTGFKGKCGEPYVREEVLEERFTDLLRQLRFDDDVFEMMRKALHESHAEKSREQTKAIERLRAEADRLQKRIETMYVDKLDGHIEEGFYRRMQVQWRDERDRCLRDIERLHSADDSYIDNGVALLRLAKDAHRLFEIQDAGEKRRLLNFLLSNCSWANGQLTAAFKEPFDMLAETVSEANALESSQGAEKAQKTNWLPG</sequence>
<dbReference type="Proteomes" id="UP000319897">
    <property type="component" value="Unassembled WGS sequence"/>
</dbReference>
<keyword evidence="10" id="KW-1185">Reference proteome</keyword>
<name>A0A501XH28_9SPHN</name>
<dbReference type="GO" id="GO:0000150">
    <property type="term" value="F:DNA strand exchange activity"/>
    <property type="evidence" value="ECO:0007669"/>
    <property type="project" value="InterPro"/>
</dbReference>
<evidence type="ECO:0000256" key="1">
    <source>
        <dbReference type="ARBA" id="ARBA00022908"/>
    </source>
</evidence>
<feature type="coiled-coil region" evidence="6">
    <location>
        <begin position="363"/>
        <end position="397"/>
    </location>
</feature>
<dbReference type="InterPro" id="IPR025827">
    <property type="entry name" value="Zn_ribbon_recom_dom"/>
</dbReference>
<dbReference type="SUPFAM" id="SSF53041">
    <property type="entry name" value="Resolvase-like"/>
    <property type="match status" value="1"/>
</dbReference>
<dbReference type="Gene3D" id="3.90.1750.20">
    <property type="entry name" value="Putative Large Serine Recombinase, Chain B, Domain 2"/>
    <property type="match status" value="1"/>
</dbReference>
<dbReference type="GO" id="GO:0003677">
    <property type="term" value="F:DNA binding"/>
    <property type="evidence" value="ECO:0007669"/>
    <property type="project" value="UniProtKB-KW"/>
</dbReference>
<evidence type="ECO:0000313" key="9">
    <source>
        <dbReference type="EMBL" id="TPE59850.1"/>
    </source>
</evidence>
<dbReference type="EMBL" id="VFSU01000029">
    <property type="protein sequence ID" value="TPE59850.1"/>
    <property type="molecule type" value="Genomic_DNA"/>
</dbReference>
<dbReference type="InterPro" id="IPR011109">
    <property type="entry name" value="DNA_bind_recombinase_dom"/>
</dbReference>
<dbReference type="PANTHER" id="PTHR30461">
    <property type="entry name" value="DNA-INVERTASE FROM LAMBDOID PROPHAGE"/>
    <property type="match status" value="1"/>
</dbReference>
<dbReference type="Pfam" id="PF13408">
    <property type="entry name" value="Zn_ribbon_recom"/>
    <property type="match status" value="1"/>
</dbReference>
<dbReference type="PROSITE" id="PS00397">
    <property type="entry name" value="RECOMBINASES_1"/>
    <property type="match status" value="1"/>
</dbReference>
<dbReference type="PROSITE" id="PS51736">
    <property type="entry name" value="RECOMBINASES_3"/>
    <property type="match status" value="1"/>
</dbReference>
<keyword evidence="3" id="KW-0233">DNA recombination</keyword>
<evidence type="ECO:0000256" key="2">
    <source>
        <dbReference type="ARBA" id="ARBA00023125"/>
    </source>
</evidence>
<dbReference type="Pfam" id="PF07508">
    <property type="entry name" value="Recombinase"/>
    <property type="match status" value="1"/>
</dbReference>
<dbReference type="SMART" id="SM00857">
    <property type="entry name" value="Resolvase"/>
    <property type="match status" value="1"/>
</dbReference>
<feature type="domain" description="Resolvase/invertase-type recombinase catalytic" evidence="7">
    <location>
        <begin position="18"/>
        <end position="164"/>
    </location>
</feature>
<dbReference type="InterPro" id="IPR006119">
    <property type="entry name" value="Resolv_N"/>
</dbReference>
<dbReference type="InterPro" id="IPR036162">
    <property type="entry name" value="Resolvase-like_N_sf"/>
</dbReference>
<evidence type="ECO:0000256" key="5">
    <source>
        <dbReference type="PROSITE-ProRule" id="PRU10137"/>
    </source>
</evidence>
<evidence type="ECO:0000259" key="8">
    <source>
        <dbReference type="PROSITE" id="PS51737"/>
    </source>
</evidence>
<accession>A0A501XH28</accession>
<comment type="caution">
    <text evidence="9">The sequence shown here is derived from an EMBL/GenBank/DDBJ whole genome shotgun (WGS) entry which is preliminary data.</text>
</comment>
<protein>
    <submittedName>
        <fullName evidence="9">Recombinase family protein</fullName>
    </submittedName>
</protein>
<dbReference type="PANTHER" id="PTHR30461:SF23">
    <property type="entry name" value="DNA RECOMBINASE-RELATED"/>
    <property type="match status" value="1"/>
</dbReference>
<gene>
    <name evidence="9" type="ORF">FJQ54_12815</name>
</gene>
<evidence type="ECO:0000256" key="3">
    <source>
        <dbReference type="ARBA" id="ARBA00023172"/>
    </source>
</evidence>
<evidence type="ECO:0000256" key="4">
    <source>
        <dbReference type="PIRSR" id="PIRSR606118-50"/>
    </source>
</evidence>
<organism evidence="9 10">
    <name type="scientific">Sandaracinobacter neustonicus</name>
    <dbReference type="NCBI Taxonomy" id="1715348"/>
    <lineage>
        <taxon>Bacteria</taxon>
        <taxon>Pseudomonadati</taxon>
        <taxon>Pseudomonadota</taxon>
        <taxon>Alphaproteobacteria</taxon>
        <taxon>Sphingomonadales</taxon>
        <taxon>Sphingosinicellaceae</taxon>
        <taxon>Sandaracinobacter</taxon>
    </lineage>
</organism>
<dbReference type="GO" id="GO:0015074">
    <property type="term" value="P:DNA integration"/>
    <property type="evidence" value="ECO:0007669"/>
    <property type="project" value="UniProtKB-KW"/>
</dbReference>
<dbReference type="Gene3D" id="3.40.50.1390">
    <property type="entry name" value="Resolvase, N-terminal catalytic domain"/>
    <property type="match status" value="1"/>
</dbReference>
<dbReference type="CDD" id="cd00338">
    <property type="entry name" value="Ser_Recombinase"/>
    <property type="match status" value="1"/>
</dbReference>
<dbReference type="PROSITE" id="PS51737">
    <property type="entry name" value="RECOMBINASE_DNA_BIND"/>
    <property type="match status" value="1"/>
</dbReference>
<feature type="active site" description="O-(5'-phospho-DNA)-serine intermediate" evidence="4 5">
    <location>
        <position position="26"/>
    </location>
</feature>
<reference evidence="9 10" key="1">
    <citation type="submission" date="2019-06" db="EMBL/GenBank/DDBJ databases">
        <authorList>
            <person name="Lee I."/>
            <person name="Jang G.I."/>
            <person name="Hwang C.Y."/>
        </authorList>
    </citation>
    <scope>NUCLEOTIDE SEQUENCE [LARGE SCALE GENOMIC DNA]</scope>
    <source>
        <strain evidence="9 10">PAMC 28131</strain>
    </source>
</reference>